<dbReference type="GO" id="GO:0006779">
    <property type="term" value="P:porphyrin-containing compound biosynthetic process"/>
    <property type="evidence" value="ECO:0007669"/>
    <property type="project" value="InterPro"/>
</dbReference>
<dbReference type="RefSeq" id="WP_118155518.1">
    <property type="nucleotide sequence ID" value="NZ_QWEY01000011.1"/>
</dbReference>
<evidence type="ECO:0000256" key="8">
    <source>
        <dbReference type="ARBA" id="ARBA00023014"/>
    </source>
</evidence>
<feature type="domain" description="Radical SAM core" evidence="11">
    <location>
        <begin position="3"/>
        <end position="239"/>
    </location>
</feature>
<comment type="cofactor">
    <cofactor evidence="1">
        <name>[4Fe-4S] cluster</name>
        <dbReference type="ChEBI" id="CHEBI:49883"/>
    </cofactor>
</comment>
<evidence type="ECO:0000313" key="13">
    <source>
        <dbReference type="Proteomes" id="UP000284547"/>
    </source>
</evidence>
<keyword evidence="8 10" id="KW-0411">Iron-sulfur</keyword>
<keyword evidence="7 10" id="KW-0408">Iron</keyword>
<name>A0A411YYX1_9RHOB</name>
<dbReference type="GO" id="GO:0004109">
    <property type="term" value="F:coproporphyrinogen oxidase activity"/>
    <property type="evidence" value="ECO:0007669"/>
    <property type="project" value="InterPro"/>
</dbReference>
<dbReference type="InterPro" id="IPR010723">
    <property type="entry name" value="HemN_C"/>
</dbReference>
<evidence type="ECO:0000256" key="2">
    <source>
        <dbReference type="ARBA" id="ARBA00006100"/>
    </source>
</evidence>
<evidence type="ECO:0000313" key="12">
    <source>
        <dbReference type="EMBL" id="RGP35965.1"/>
    </source>
</evidence>
<comment type="subcellular location">
    <subcellularLocation>
        <location evidence="10">Cytoplasm</location>
    </subcellularLocation>
</comment>
<dbReference type="NCBIfam" id="TIGR00539">
    <property type="entry name" value="hemN_rel"/>
    <property type="match status" value="1"/>
</dbReference>
<organism evidence="12 13">
    <name type="scientific">Pseudotabrizicola alkalilacus</name>
    <dbReference type="NCBI Taxonomy" id="2305252"/>
    <lineage>
        <taxon>Bacteria</taxon>
        <taxon>Pseudomonadati</taxon>
        <taxon>Pseudomonadota</taxon>
        <taxon>Alphaproteobacteria</taxon>
        <taxon>Rhodobacterales</taxon>
        <taxon>Paracoccaceae</taxon>
        <taxon>Pseudotabrizicola</taxon>
    </lineage>
</organism>
<dbReference type="InterPro" id="IPR007197">
    <property type="entry name" value="rSAM"/>
</dbReference>
<comment type="function">
    <text evidence="10">Probably acts as a heme chaperone, transferring heme to an unknown acceptor. Binds one molecule of heme per monomer, possibly covalently. Binds 1 [4Fe-4S] cluster. The cluster is coordinated with 3 cysteines and an exchangeable S-adenosyl-L-methionine.</text>
</comment>
<dbReference type="InterPro" id="IPR004559">
    <property type="entry name" value="HemW-like"/>
</dbReference>
<evidence type="ECO:0000256" key="3">
    <source>
        <dbReference type="ARBA" id="ARBA00017228"/>
    </source>
</evidence>
<dbReference type="SFLD" id="SFLDF00562">
    <property type="entry name" value="HemN-like__clustered_with_heat"/>
    <property type="match status" value="1"/>
</dbReference>
<dbReference type="InterPro" id="IPR034505">
    <property type="entry name" value="Coproporphyrinogen-III_oxidase"/>
</dbReference>
<dbReference type="Proteomes" id="UP000284547">
    <property type="component" value="Unassembled WGS sequence"/>
</dbReference>
<dbReference type="SMART" id="SM00729">
    <property type="entry name" value="Elp3"/>
    <property type="match status" value="1"/>
</dbReference>
<comment type="caution">
    <text evidence="12">The sequence shown here is derived from an EMBL/GenBank/DDBJ whole genome shotgun (WGS) entry which is preliminary data.</text>
</comment>
<keyword evidence="13" id="KW-1185">Reference proteome</keyword>
<dbReference type="PANTHER" id="PTHR13932">
    <property type="entry name" value="COPROPORPHYRINIGEN III OXIDASE"/>
    <property type="match status" value="1"/>
</dbReference>
<keyword evidence="4 10" id="KW-0349">Heme</keyword>
<evidence type="ECO:0000256" key="6">
    <source>
        <dbReference type="ARBA" id="ARBA00022723"/>
    </source>
</evidence>
<proteinExistence type="inferred from homology"/>
<dbReference type="AlphaFoldDB" id="A0A411YYX1"/>
<evidence type="ECO:0000256" key="10">
    <source>
        <dbReference type="RuleBase" id="RU364116"/>
    </source>
</evidence>
<dbReference type="PROSITE" id="PS51918">
    <property type="entry name" value="RADICAL_SAM"/>
    <property type="match status" value="1"/>
</dbReference>
<evidence type="ECO:0000256" key="9">
    <source>
        <dbReference type="ARBA" id="ARBA00023186"/>
    </source>
</evidence>
<comment type="similarity">
    <text evidence="2">Belongs to the anaerobic coproporphyrinogen-III oxidase family. HemW subfamily.</text>
</comment>
<dbReference type="CDD" id="cd01335">
    <property type="entry name" value="Radical_SAM"/>
    <property type="match status" value="1"/>
</dbReference>
<dbReference type="SUPFAM" id="SSF102114">
    <property type="entry name" value="Radical SAM enzymes"/>
    <property type="match status" value="1"/>
</dbReference>
<accession>A0A411YYX1</accession>
<keyword evidence="10" id="KW-0004">4Fe-4S</keyword>
<evidence type="ECO:0000256" key="7">
    <source>
        <dbReference type="ARBA" id="ARBA00023004"/>
    </source>
</evidence>
<reference evidence="12 13" key="1">
    <citation type="submission" date="2018-08" db="EMBL/GenBank/DDBJ databases">
        <title>Flavobacterium tibetense sp. nov., isolated from a wetland YonghuCo on Tibetan Plateau.</title>
        <authorList>
            <person name="Phurbu D."/>
            <person name="Lu H."/>
            <person name="Xing P."/>
        </authorList>
    </citation>
    <scope>NUCLEOTIDE SEQUENCE [LARGE SCALE GENOMIC DNA]</scope>
    <source>
        <strain evidence="12 13">DJC</strain>
    </source>
</reference>
<dbReference type="SFLD" id="SFLDS00029">
    <property type="entry name" value="Radical_SAM"/>
    <property type="match status" value="1"/>
</dbReference>
<evidence type="ECO:0000256" key="4">
    <source>
        <dbReference type="ARBA" id="ARBA00022617"/>
    </source>
</evidence>
<keyword evidence="6 10" id="KW-0479">Metal-binding</keyword>
<dbReference type="Pfam" id="PF06969">
    <property type="entry name" value="HemN_C"/>
    <property type="match status" value="1"/>
</dbReference>
<dbReference type="InterPro" id="IPR013785">
    <property type="entry name" value="Aldolase_TIM"/>
</dbReference>
<dbReference type="InterPro" id="IPR058240">
    <property type="entry name" value="rSAM_sf"/>
</dbReference>
<evidence type="ECO:0000256" key="5">
    <source>
        <dbReference type="ARBA" id="ARBA00022691"/>
    </source>
</evidence>
<dbReference type="OrthoDB" id="9808022at2"/>
<dbReference type="Gene3D" id="3.20.20.70">
    <property type="entry name" value="Aldolase class I"/>
    <property type="match status" value="1"/>
</dbReference>
<keyword evidence="5 10" id="KW-0949">S-adenosyl-L-methionine</keyword>
<dbReference type="GO" id="GO:0046872">
    <property type="term" value="F:metal ion binding"/>
    <property type="evidence" value="ECO:0007669"/>
    <property type="project" value="UniProtKB-UniRule"/>
</dbReference>
<dbReference type="SFLD" id="SFLDF00288">
    <property type="entry name" value="HemN-like__clustered_with_nucl"/>
    <property type="match status" value="1"/>
</dbReference>
<evidence type="ECO:0000259" key="11">
    <source>
        <dbReference type="PROSITE" id="PS51918"/>
    </source>
</evidence>
<dbReference type="EMBL" id="QWEY01000011">
    <property type="protein sequence ID" value="RGP35965.1"/>
    <property type="molecule type" value="Genomic_DNA"/>
</dbReference>
<gene>
    <name evidence="12" type="ORF">D1012_17465</name>
</gene>
<dbReference type="GO" id="GO:0005737">
    <property type="term" value="C:cytoplasm"/>
    <property type="evidence" value="ECO:0007669"/>
    <property type="project" value="UniProtKB-SubCell"/>
</dbReference>
<keyword evidence="9 10" id="KW-0143">Chaperone</keyword>
<dbReference type="InterPro" id="IPR006638">
    <property type="entry name" value="Elp3/MiaA/NifB-like_rSAM"/>
</dbReference>
<dbReference type="PANTHER" id="PTHR13932:SF5">
    <property type="entry name" value="RADICAL S-ADENOSYL METHIONINE DOMAIN-CONTAINING PROTEIN 1, MITOCHONDRIAL"/>
    <property type="match status" value="1"/>
</dbReference>
<evidence type="ECO:0000256" key="1">
    <source>
        <dbReference type="ARBA" id="ARBA00001966"/>
    </source>
</evidence>
<keyword evidence="10" id="KW-0963">Cytoplasm</keyword>
<dbReference type="GO" id="GO:0051539">
    <property type="term" value="F:4 iron, 4 sulfur cluster binding"/>
    <property type="evidence" value="ECO:0007669"/>
    <property type="project" value="UniProtKB-UniRule"/>
</dbReference>
<sequence length="384" mass="42795">MERWQFAGFGLYVHWPFCQSKCPYCDFNSHVTGQIDQDVWREAYLTELRRCAMETPNRVLSSIFFGGGTPSLMPPATVAAIIDEATRLWTPANDIEITLEANPSSVEIERFRDFRAAGVNRVSVGIQALNDVDLRRLGRLHDVREARAAINISQAVFDRTSFDLIYARQDQSVRAWEAELCQALSMAGDHLSLYQLTIEPGTAFGARFDRGLLLGLPSEDLAADMYELTQSLCDAWDRPAYEVSNHAKPGDESRHNMIYWRSGDYVGIGPGAHGRLTSSSGRRIATMRPAMPAAWLTAVQSAVQEKVTPLSPEEQATELLIMGMRVNSGVDLLDYQRLAGETLDTERVSQLIDQGLVEVKSGKIRTTSAGRLVLNWVLKQLLLT</sequence>
<dbReference type="Pfam" id="PF04055">
    <property type="entry name" value="Radical_SAM"/>
    <property type="match status" value="1"/>
</dbReference>
<protein>
    <recommendedName>
        <fullName evidence="3 10">Heme chaperone HemW</fullName>
    </recommendedName>
</protein>
<dbReference type="SFLD" id="SFLDG01065">
    <property type="entry name" value="anaerobic_coproporphyrinogen-I"/>
    <property type="match status" value="1"/>
</dbReference>